<gene>
    <name evidence="2" type="ORF">US99_C0052G0012</name>
</gene>
<evidence type="ECO:0008006" key="4">
    <source>
        <dbReference type="Google" id="ProtNLM"/>
    </source>
</evidence>
<dbReference type="Gene3D" id="2.60.40.10">
    <property type="entry name" value="Immunoglobulins"/>
    <property type="match status" value="1"/>
</dbReference>
<evidence type="ECO:0000313" key="2">
    <source>
        <dbReference type="EMBL" id="KKQ77002.1"/>
    </source>
</evidence>
<organism evidence="2 3">
    <name type="scientific">Candidatus Daviesbacteria bacterium GW2011_GWF2_38_6</name>
    <dbReference type="NCBI Taxonomy" id="1618432"/>
    <lineage>
        <taxon>Bacteria</taxon>
        <taxon>Candidatus Daviesiibacteriota</taxon>
    </lineage>
</organism>
<keyword evidence="1" id="KW-0812">Transmembrane</keyword>
<dbReference type="Proteomes" id="UP000034324">
    <property type="component" value="Unassembled WGS sequence"/>
</dbReference>
<proteinExistence type="predicted"/>
<dbReference type="AlphaFoldDB" id="A0A0G0KDS1"/>
<keyword evidence="1" id="KW-1133">Transmembrane helix</keyword>
<dbReference type="InterPro" id="IPR013783">
    <property type="entry name" value="Ig-like_fold"/>
</dbReference>
<comment type="caution">
    <text evidence="2">The sequence shown here is derived from an EMBL/GenBank/DDBJ whole genome shotgun (WGS) entry which is preliminary data.</text>
</comment>
<evidence type="ECO:0000313" key="3">
    <source>
        <dbReference type="Proteomes" id="UP000034324"/>
    </source>
</evidence>
<sequence length="273" mass="30775">NWSGIPESDWRLYLGKGAYYHYTNPACWNYIIIKVLMRYRYRAARKAAKKSKYNFLATIIIITFLLFATVNWILPNLIQGLGFIRGFFNTQTPKKITTQQSSTLAPPVLNIPYEATNSGKIMVKGYGTPKTKVLIFVDESRAGETESLEDGYFEVKDISLNLGSNSIFGKTQGGNTDSLPSKIIKVFFDSEKPTLDIYEPGDNTEVHGDKKVKVSGKTESGVKVFVNNRRVISNSDGTFSLDYPLNEGDNTLIIRAEDIAQNLMEIQRRVIFK</sequence>
<dbReference type="Pfam" id="PF09136">
    <property type="entry name" value="Glucodextran_B"/>
    <property type="match status" value="1"/>
</dbReference>
<name>A0A0G0KDS1_9BACT</name>
<feature type="non-terminal residue" evidence="2">
    <location>
        <position position="1"/>
    </location>
</feature>
<reference evidence="2 3" key="1">
    <citation type="journal article" date="2015" name="Nature">
        <title>rRNA introns, odd ribosomes, and small enigmatic genomes across a large radiation of phyla.</title>
        <authorList>
            <person name="Brown C.T."/>
            <person name="Hug L.A."/>
            <person name="Thomas B.C."/>
            <person name="Sharon I."/>
            <person name="Castelle C.J."/>
            <person name="Singh A."/>
            <person name="Wilkins M.J."/>
            <person name="Williams K.H."/>
            <person name="Banfield J.F."/>
        </authorList>
    </citation>
    <scope>NUCLEOTIDE SEQUENCE [LARGE SCALE GENOMIC DNA]</scope>
</reference>
<feature type="transmembrane region" description="Helical" evidence="1">
    <location>
        <begin position="53"/>
        <end position="74"/>
    </location>
</feature>
<evidence type="ECO:0000256" key="1">
    <source>
        <dbReference type="SAM" id="Phobius"/>
    </source>
</evidence>
<protein>
    <recommendedName>
        <fullName evidence="4">Bacterial Ig domain-containing protein</fullName>
    </recommendedName>
</protein>
<accession>A0A0G0KDS1</accession>
<dbReference type="EMBL" id="LBVC01000052">
    <property type="protein sequence ID" value="KKQ77002.1"/>
    <property type="molecule type" value="Genomic_DNA"/>
</dbReference>
<feature type="transmembrane region" description="Helical" evidence="1">
    <location>
        <begin position="20"/>
        <end position="41"/>
    </location>
</feature>
<keyword evidence="1" id="KW-0472">Membrane</keyword>